<dbReference type="PANTHER" id="PTHR21477:SF13">
    <property type="entry name" value="KIAA0930"/>
    <property type="match status" value="1"/>
</dbReference>
<accession>A0A317YJU4</accession>
<dbReference type="EMBL" id="NCVQ01000001">
    <property type="protein sequence ID" value="PWZ58074.1"/>
    <property type="molecule type" value="Genomic_DNA"/>
</dbReference>
<comment type="caution">
    <text evidence="1">The sequence shown here is derived from an EMBL/GenBank/DDBJ whole genome shotgun (WGS) entry which is preliminary data.</text>
</comment>
<dbReference type="AlphaFoldDB" id="A0A317YJU4"/>
<gene>
    <name evidence="1" type="ORF">Zm00014a_000923</name>
</gene>
<dbReference type="Proteomes" id="UP000251960">
    <property type="component" value="Chromosome 1"/>
</dbReference>
<name>A0A317YJU4_MAIZE</name>
<evidence type="ECO:0000313" key="1">
    <source>
        <dbReference type="EMBL" id="PWZ58074.1"/>
    </source>
</evidence>
<dbReference type="PANTHER" id="PTHR21477">
    <property type="entry name" value="ZGC:172139"/>
    <property type="match status" value="1"/>
</dbReference>
<sequence>MAAPPSPSSRSPSSEVAVHRFSGTLDVSSSPSRTELLSMVKKHSHLIGWTIIGAEDDASDVGMDDKFWHEMLDLFFVRGRQSKRSEEDDLVFFVNNMKLHGYGFNDNMEDPPPFFVRRWAPTLEKISINTVEVDWERSFYLNLIAHTSYTVTVAIFGYVSATVRIEDLRNRAAKNKQLPPVYKAVETLPAYPNIFFSVDDFDDTFDAVFLKLTLLSTVFFFKFKQVLSDPEHCYCVILNAHDGAAFPEESECKNPVSNTQPGVSCGSAQEKPPKVPLVIQSYEGTHLFPTNISIFYIFGWFLNERISVTVYFSFVIACRSKFGSFLSLGHDHNKLDRLFMKGPEGRGEVEVAVSGIADQSSGKSKKDPGDSFRVLVHRAASAASKLVKHAYESSSANRQMDDELVPLKCCLMSVSLPWDYIAHDLLHKDTPPMDL</sequence>
<protein>
    <recommendedName>
        <fullName evidence="2">CW7</fullName>
    </recommendedName>
</protein>
<evidence type="ECO:0008006" key="2">
    <source>
        <dbReference type="Google" id="ProtNLM"/>
    </source>
</evidence>
<dbReference type="Pfam" id="PF09741">
    <property type="entry name" value="DUF2045"/>
    <property type="match status" value="1"/>
</dbReference>
<proteinExistence type="predicted"/>
<organism evidence="1">
    <name type="scientific">Zea mays</name>
    <name type="common">Maize</name>
    <dbReference type="NCBI Taxonomy" id="4577"/>
    <lineage>
        <taxon>Eukaryota</taxon>
        <taxon>Viridiplantae</taxon>
        <taxon>Streptophyta</taxon>
        <taxon>Embryophyta</taxon>
        <taxon>Tracheophyta</taxon>
        <taxon>Spermatophyta</taxon>
        <taxon>Magnoliopsida</taxon>
        <taxon>Liliopsida</taxon>
        <taxon>Poales</taxon>
        <taxon>Poaceae</taxon>
        <taxon>PACMAD clade</taxon>
        <taxon>Panicoideae</taxon>
        <taxon>Andropogonodae</taxon>
        <taxon>Andropogoneae</taxon>
        <taxon>Tripsacinae</taxon>
        <taxon>Zea</taxon>
    </lineage>
</organism>
<dbReference type="InterPro" id="IPR019141">
    <property type="entry name" value="DUF2045"/>
</dbReference>
<dbReference type="ExpressionAtlas" id="A0A317YJU4">
    <property type="expression patterns" value="baseline and differential"/>
</dbReference>
<reference evidence="1" key="1">
    <citation type="journal article" date="2018" name="Nat. Genet.">
        <title>Extensive intraspecific gene order and gene structural variations between Mo17 and other maize genomes.</title>
        <authorList>
            <person name="Sun S."/>
            <person name="Zhou Y."/>
            <person name="Chen J."/>
            <person name="Shi J."/>
            <person name="Zhao H."/>
            <person name="Zhao H."/>
            <person name="Song W."/>
            <person name="Zhang M."/>
            <person name="Cui Y."/>
            <person name="Dong X."/>
            <person name="Liu H."/>
            <person name="Ma X."/>
            <person name="Jiao Y."/>
            <person name="Wang B."/>
            <person name="Wei X."/>
            <person name="Stein J.C."/>
            <person name="Glaubitz J.C."/>
            <person name="Lu F."/>
            <person name="Yu G."/>
            <person name="Liang C."/>
            <person name="Fengler K."/>
            <person name="Li B."/>
            <person name="Rafalski A."/>
            <person name="Schnable P.S."/>
            <person name="Ware D.H."/>
            <person name="Buckler E.S."/>
            <person name="Lai J."/>
        </authorList>
    </citation>
    <scope>NUCLEOTIDE SEQUENCE [LARGE SCALE GENOMIC DNA]</scope>
    <source>
        <tissue evidence="1">Seedling</tissue>
    </source>
</reference>